<dbReference type="InterPro" id="IPR023997">
    <property type="entry name" value="TonB-dep_OMP_SusC/RagA_CS"/>
</dbReference>
<sequence>MKNSLIIILLVGLFQSAIAQKTMVFNGTVKSATTKLPLNEVNVAIAGSQQVIVTDNSGRFSISSLGNEWLTFTHFGYKSLTVRLGTDPNMPMQIEMVETEQQLQEVVVNSGYQQIPKHRVTGSYSQLNNQLLTRKVSSNILQSLEDMVPGLAFNRSGSSVDRYSISIRGTATINSSNNPLIVIDNFPYDGDITSINPNDVETITILKDASAASIWGARAGNGVIVITTKKGMNGEPIVSTTANYTIGERPNLFYNSRMNSGDYIDVEKMLFGKGYYNAAISSINNQPLTPAVELMLAHKNGKISESEMNQGLDALKKIDLRNDLSSYLNRNNVSQQYAVNLKGGSISNNYFLSFGYDGELANLVGNENKRITLNAATNYLFFKNKLELSNSFNYSNNNGQLNNPGNLYFSGATELYPYARLVDDHGNTQNVIKNYRASFVESATQKKLLSWNYNPLDNIGLSDRNTGQQEYRFNTGLKYKWNQDLNFELRYQFNRNDTHDYTLNSEKSYYARNLINNFTQVAADGKLTYNVPIGGIYEKTMGKLEGHYARAQLNYNKTWNDINNITGIIGTEIKDLTTITNSYNLYGYDSEHATSRDVDYLTPFEQLAYPGLLVSVPSGVSSTELSERYLSYFTNIVYSYKNRYTFSGSARLDQSNLFGVDYNQKGVPLYSLGAAWNISSEPFFKSKVVNHLNLRSSFGYNGNVNRSLSAYTTARYSNGSTSASLLPFAVVENPPNPSLRWERVKIINLGVDFGLFSSRINGTIDIYRKNGIDLIGAIPFDPTTGIKTFNGNTANTKGHGIDLSINSNNIVSASFIWNTNLLMAFNREKVSYYGANATVDSYLQFAGIPKTGFPIFSVYSYDWAGLDPLTGDPRGYLDGVPSKDYAKVISGITPENLIFHGSLRPDFFGTIRNSFTFKNFTLSANISYKFGHYFRRQSIRYNNVLTAKGGHGDYSLRWQKAGDELITSVPSMPTALNNSRDNLYLYSSVLVEKGDHIRLADVRFSYAVKKTLLGVKNLELYAYASNLGIIWKATKFAIDPEYFNIAPLGKSIAMGLKLNF</sequence>
<dbReference type="InterPro" id="IPR039426">
    <property type="entry name" value="TonB-dep_rcpt-like"/>
</dbReference>
<feature type="domain" description="TonB-dependent receptor plug" evidence="9">
    <location>
        <begin position="117"/>
        <end position="223"/>
    </location>
</feature>
<evidence type="ECO:0000256" key="5">
    <source>
        <dbReference type="ARBA" id="ARBA00023136"/>
    </source>
</evidence>
<dbReference type="NCBIfam" id="TIGR04057">
    <property type="entry name" value="SusC_RagA_signa"/>
    <property type="match status" value="1"/>
</dbReference>
<evidence type="ECO:0000256" key="3">
    <source>
        <dbReference type="ARBA" id="ARBA00022452"/>
    </source>
</evidence>
<evidence type="ECO:0000259" key="9">
    <source>
        <dbReference type="Pfam" id="PF07715"/>
    </source>
</evidence>
<dbReference type="Proteomes" id="UP000199666">
    <property type="component" value="Unassembled WGS sequence"/>
</dbReference>
<keyword evidence="4 7" id="KW-0812">Transmembrane</keyword>
<dbReference type="Gene3D" id="2.40.170.20">
    <property type="entry name" value="TonB-dependent receptor, beta-barrel domain"/>
    <property type="match status" value="1"/>
</dbReference>
<gene>
    <name evidence="10" type="ORF">SAMN04489864_106168</name>
</gene>
<dbReference type="SUPFAM" id="SSF56935">
    <property type="entry name" value="Porins"/>
    <property type="match status" value="1"/>
</dbReference>
<feature type="chain" id="PRO_5011756189" evidence="8">
    <location>
        <begin position="20"/>
        <end position="1060"/>
    </location>
</feature>
<dbReference type="Gene3D" id="2.170.130.10">
    <property type="entry name" value="TonB-dependent receptor, plug domain"/>
    <property type="match status" value="1"/>
</dbReference>
<evidence type="ECO:0000256" key="2">
    <source>
        <dbReference type="ARBA" id="ARBA00022448"/>
    </source>
</evidence>
<dbReference type="InterPro" id="IPR012910">
    <property type="entry name" value="Plug_dom"/>
</dbReference>
<evidence type="ECO:0000256" key="8">
    <source>
        <dbReference type="SAM" id="SignalP"/>
    </source>
</evidence>
<name>A0A1I2Y563_9SPHI</name>
<dbReference type="STRING" id="414048.SAMN04489864_106168"/>
<dbReference type="RefSeq" id="WP_090994258.1">
    <property type="nucleotide sequence ID" value="NZ_FOPP01000006.1"/>
</dbReference>
<evidence type="ECO:0000313" key="11">
    <source>
        <dbReference type="Proteomes" id="UP000199666"/>
    </source>
</evidence>
<proteinExistence type="inferred from homology"/>
<keyword evidence="2 7" id="KW-0813">Transport</keyword>
<organism evidence="10 11">
    <name type="scientific">Pedobacter insulae</name>
    <dbReference type="NCBI Taxonomy" id="414048"/>
    <lineage>
        <taxon>Bacteria</taxon>
        <taxon>Pseudomonadati</taxon>
        <taxon>Bacteroidota</taxon>
        <taxon>Sphingobacteriia</taxon>
        <taxon>Sphingobacteriales</taxon>
        <taxon>Sphingobacteriaceae</taxon>
        <taxon>Pedobacter</taxon>
    </lineage>
</organism>
<keyword evidence="8" id="KW-0732">Signal</keyword>
<dbReference type="NCBIfam" id="TIGR04056">
    <property type="entry name" value="OMP_RagA_SusC"/>
    <property type="match status" value="1"/>
</dbReference>
<dbReference type="GO" id="GO:0009279">
    <property type="term" value="C:cell outer membrane"/>
    <property type="evidence" value="ECO:0007669"/>
    <property type="project" value="UniProtKB-SubCell"/>
</dbReference>
<dbReference type="PROSITE" id="PS52016">
    <property type="entry name" value="TONB_DEPENDENT_REC_3"/>
    <property type="match status" value="1"/>
</dbReference>
<dbReference type="Pfam" id="PF13715">
    <property type="entry name" value="CarbopepD_reg_2"/>
    <property type="match status" value="1"/>
</dbReference>
<dbReference type="InterPro" id="IPR037066">
    <property type="entry name" value="Plug_dom_sf"/>
</dbReference>
<evidence type="ECO:0000256" key="1">
    <source>
        <dbReference type="ARBA" id="ARBA00004571"/>
    </source>
</evidence>
<evidence type="ECO:0000256" key="6">
    <source>
        <dbReference type="ARBA" id="ARBA00023237"/>
    </source>
</evidence>
<dbReference type="InterPro" id="IPR008969">
    <property type="entry name" value="CarboxyPept-like_regulatory"/>
</dbReference>
<reference evidence="10 11" key="1">
    <citation type="submission" date="2016-10" db="EMBL/GenBank/DDBJ databases">
        <authorList>
            <person name="de Groot N.N."/>
        </authorList>
    </citation>
    <scope>NUCLEOTIDE SEQUENCE [LARGE SCALE GENOMIC DNA]</scope>
    <source>
        <strain evidence="10 11">DSM 18684</strain>
    </source>
</reference>
<protein>
    <submittedName>
        <fullName evidence="10">TonB-linked outer membrane protein, SusC/RagA family</fullName>
    </submittedName>
</protein>
<evidence type="ECO:0000313" key="10">
    <source>
        <dbReference type="EMBL" id="SFH19491.1"/>
    </source>
</evidence>
<dbReference type="Pfam" id="PF07715">
    <property type="entry name" value="Plug"/>
    <property type="match status" value="1"/>
</dbReference>
<dbReference type="InterPro" id="IPR023996">
    <property type="entry name" value="TonB-dep_OMP_SusC/RagA"/>
</dbReference>
<dbReference type="InterPro" id="IPR036942">
    <property type="entry name" value="Beta-barrel_TonB_sf"/>
</dbReference>
<keyword evidence="3 7" id="KW-1134">Transmembrane beta strand</keyword>
<keyword evidence="11" id="KW-1185">Reference proteome</keyword>
<keyword evidence="6 7" id="KW-0998">Cell outer membrane</keyword>
<feature type="signal peptide" evidence="8">
    <location>
        <begin position="1"/>
        <end position="19"/>
    </location>
</feature>
<comment type="similarity">
    <text evidence="7">Belongs to the TonB-dependent receptor family.</text>
</comment>
<dbReference type="AlphaFoldDB" id="A0A1I2Y563"/>
<dbReference type="EMBL" id="FOPP01000006">
    <property type="protein sequence ID" value="SFH19491.1"/>
    <property type="molecule type" value="Genomic_DNA"/>
</dbReference>
<evidence type="ECO:0000256" key="7">
    <source>
        <dbReference type="PROSITE-ProRule" id="PRU01360"/>
    </source>
</evidence>
<keyword evidence="5 7" id="KW-0472">Membrane</keyword>
<evidence type="ECO:0000256" key="4">
    <source>
        <dbReference type="ARBA" id="ARBA00022692"/>
    </source>
</evidence>
<comment type="subcellular location">
    <subcellularLocation>
        <location evidence="1 7">Cell outer membrane</location>
        <topology evidence="1 7">Multi-pass membrane protein</topology>
    </subcellularLocation>
</comment>
<dbReference type="SUPFAM" id="SSF49464">
    <property type="entry name" value="Carboxypeptidase regulatory domain-like"/>
    <property type="match status" value="1"/>
</dbReference>
<dbReference type="OrthoDB" id="9768177at2"/>
<dbReference type="Gene3D" id="2.60.40.1120">
    <property type="entry name" value="Carboxypeptidase-like, regulatory domain"/>
    <property type="match status" value="1"/>
</dbReference>
<accession>A0A1I2Y563</accession>